<proteinExistence type="predicted"/>
<evidence type="ECO:0008006" key="3">
    <source>
        <dbReference type="Google" id="ProtNLM"/>
    </source>
</evidence>
<dbReference type="EMBL" id="JACJSG010000019">
    <property type="protein sequence ID" value="MBD2501976.1"/>
    <property type="molecule type" value="Genomic_DNA"/>
</dbReference>
<protein>
    <recommendedName>
        <fullName evidence="3">PEP-CTERM sorting domain-containing protein</fullName>
    </recommendedName>
</protein>
<sequence length="220" mass="23687">MKDFNTLERGIVLVTSAFTLGSALAISSNTSSTQAAELTITGKATISNVTETALTNEVISFTGSFKTKSSSGLFQGLVASSIANINLRFLHKSFTIGSETKSYIARVPDVPFISFTDGSKFEIANPFEVTKYSANDNPQIFSVFEGKYINDVGEFFQVGLFRINYIKNTSSEDNFSLTLANICCSPTPIPEPRSTGAVTVIGLLALGFSTKIISNRKNLS</sequence>
<keyword evidence="2" id="KW-1185">Reference proteome</keyword>
<reference evidence="1 2" key="1">
    <citation type="journal article" date="2020" name="ISME J.">
        <title>Comparative genomics reveals insights into cyanobacterial evolution and habitat adaptation.</title>
        <authorList>
            <person name="Chen M.Y."/>
            <person name="Teng W.K."/>
            <person name="Zhao L."/>
            <person name="Hu C.X."/>
            <person name="Zhou Y.K."/>
            <person name="Han B.P."/>
            <person name="Song L.R."/>
            <person name="Shu W.S."/>
        </authorList>
    </citation>
    <scope>NUCLEOTIDE SEQUENCE [LARGE SCALE GENOMIC DNA]</scope>
    <source>
        <strain evidence="1 2">FACHB-119</strain>
    </source>
</reference>
<dbReference type="RefSeq" id="WP_190473769.1">
    <property type="nucleotide sequence ID" value="NZ_JACJSG010000019.1"/>
</dbReference>
<organism evidence="1 2">
    <name type="scientific">Anabaena azotica FACHB-119</name>
    <dbReference type="NCBI Taxonomy" id="947527"/>
    <lineage>
        <taxon>Bacteria</taxon>
        <taxon>Bacillati</taxon>
        <taxon>Cyanobacteriota</taxon>
        <taxon>Cyanophyceae</taxon>
        <taxon>Nostocales</taxon>
        <taxon>Nostocaceae</taxon>
        <taxon>Anabaena</taxon>
        <taxon>Anabaena azotica</taxon>
    </lineage>
</organism>
<comment type="caution">
    <text evidence="1">The sequence shown here is derived from an EMBL/GenBank/DDBJ whole genome shotgun (WGS) entry which is preliminary data.</text>
</comment>
<evidence type="ECO:0000313" key="2">
    <source>
        <dbReference type="Proteomes" id="UP000661112"/>
    </source>
</evidence>
<accession>A0ABR8D4V0</accession>
<evidence type="ECO:0000313" key="1">
    <source>
        <dbReference type="EMBL" id="MBD2501976.1"/>
    </source>
</evidence>
<dbReference type="Proteomes" id="UP000661112">
    <property type="component" value="Unassembled WGS sequence"/>
</dbReference>
<name>A0ABR8D4V0_9NOST</name>
<gene>
    <name evidence="1" type="ORF">H6G83_15400</name>
</gene>